<feature type="compositionally biased region" description="Polar residues" evidence="1">
    <location>
        <begin position="310"/>
        <end position="320"/>
    </location>
</feature>
<gene>
    <name evidence="2" type="ORF">STAS_20818</name>
</gene>
<reference evidence="3" key="1">
    <citation type="journal article" date="2019" name="Curr. Biol.">
        <title>Genome Sequence of Striga asiatica Provides Insight into the Evolution of Plant Parasitism.</title>
        <authorList>
            <person name="Yoshida S."/>
            <person name="Kim S."/>
            <person name="Wafula E.K."/>
            <person name="Tanskanen J."/>
            <person name="Kim Y.M."/>
            <person name="Honaas L."/>
            <person name="Yang Z."/>
            <person name="Spallek T."/>
            <person name="Conn C.E."/>
            <person name="Ichihashi Y."/>
            <person name="Cheong K."/>
            <person name="Cui S."/>
            <person name="Der J.P."/>
            <person name="Gundlach H."/>
            <person name="Jiao Y."/>
            <person name="Hori C."/>
            <person name="Ishida J.K."/>
            <person name="Kasahara H."/>
            <person name="Kiba T."/>
            <person name="Kim M.S."/>
            <person name="Koo N."/>
            <person name="Laohavisit A."/>
            <person name="Lee Y.H."/>
            <person name="Lumba S."/>
            <person name="McCourt P."/>
            <person name="Mortimer J.C."/>
            <person name="Mutuku J.M."/>
            <person name="Nomura T."/>
            <person name="Sasaki-Sekimoto Y."/>
            <person name="Seto Y."/>
            <person name="Wang Y."/>
            <person name="Wakatake T."/>
            <person name="Sakakibara H."/>
            <person name="Demura T."/>
            <person name="Yamaguchi S."/>
            <person name="Yoneyama K."/>
            <person name="Manabe R.I."/>
            <person name="Nelson D.C."/>
            <person name="Schulman A.H."/>
            <person name="Timko M.P."/>
            <person name="dePamphilis C.W."/>
            <person name="Choi D."/>
            <person name="Shirasu K."/>
        </authorList>
    </citation>
    <scope>NUCLEOTIDE SEQUENCE [LARGE SCALE GENOMIC DNA]</scope>
    <source>
        <strain evidence="3">cv. UVA1</strain>
    </source>
</reference>
<protein>
    <submittedName>
        <fullName evidence="2">Telomere repeat binding factor 1</fullName>
    </submittedName>
</protein>
<accession>A0A5A7QG83</accession>
<dbReference type="OrthoDB" id="1751950at2759"/>
<dbReference type="AlphaFoldDB" id="A0A5A7QG83"/>
<organism evidence="2 3">
    <name type="scientific">Striga asiatica</name>
    <name type="common">Asiatic witchweed</name>
    <name type="synonym">Buchnera asiatica</name>
    <dbReference type="NCBI Taxonomy" id="4170"/>
    <lineage>
        <taxon>Eukaryota</taxon>
        <taxon>Viridiplantae</taxon>
        <taxon>Streptophyta</taxon>
        <taxon>Embryophyta</taxon>
        <taxon>Tracheophyta</taxon>
        <taxon>Spermatophyta</taxon>
        <taxon>Magnoliopsida</taxon>
        <taxon>eudicotyledons</taxon>
        <taxon>Gunneridae</taxon>
        <taxon>Pentapetalae</taxon>
        <taxon>asterids</taxon>
        <taxon>lamiids</taxon>
        <taxon>Lamiales</taxon>
        <taxon>Orobanchaceae</taxon>
        <taxon>Buchnereae</taxon>
        <taxon>Striga</taxon>
    </lineage>
</organism>
<evidence type="ECO:0000313" key="2">
    <source>
        <dbReference type="EMBL" id="GER43946.1"/>
    </source>
</evidence>
<dbReference type="PANTHER" id="PTHR31286">
    <property type="entry name" value="GLYCINE-RICH CELL WALL STRUCTURAL PROTEIN 1.8-LIKE"/>
    <property type="match status" value="1"/>
</dbReference>
<feature type="region of interest" description="Disordered" evidence="1">
    <location>
        <begin position="416"/>
        <end position="461"/>
    </location>
</feature>
<name>A0A5A7QG83_STRAF</name>
<dbReference type="Proteomes" id="UP000325081">
    <property type="component" value="Unassembled WGS sequence"/>
</dbReference>
<keyword evidence="3" id="KW-1185">Reference proteome</keyword>
<feature type="compositionally biased region" description="Low complexity" evidence="1">
    <location>
        <begin position="342"/>
        <end position="359"/>
    </location>
</feature>
<evidence type="ECO:0000256" key="1">
    <source>
        <dbReference type="SAM" id="MobiDB-lite"/>
    </source>
</evidence>
<feature type="compositionally biased region" description="Low complexity" evidence="1">
    <location>
        <begin position="385"/>
        <end position="396"/>
    </location>
</feature>
<dbReference type="EMBL" id="BKCP01006782">
    <property type="protein sequence ID" value="GER43946.1"/>
    <property type="molecule type" value="Genomic_DNA"/>
</dbReference>
<feature type="region of interest" description="Disordered" evidence="1">
    <location>
        <begin position="309"/>
        <end position="404"/>
    </location>
</feature>
<feature type="compositionally biased region" description="Polar residues" evidence="1">
    <location>
        <begin position="417"/>
        <end position="437"/>
    </location>
</feature>
<dbReference type="InterPro" id="IPR040256">
    <property type="entry name" value="At4g02000-like"/>
</dbReference>
<dbReference type="PANTHER" id="PTHR31286:SF180">
    <property type="entry name" value="OS10G0362600 PROTEIN"/>
    <property type="match status" value="1"/>
</dbReference>
<feature type="compositionally biased region" description="Low complexity" evidence="1">
    <location>
        <begin position="321"/>
        <end position="332"/>
    </location>
</feature>
<proteinExistence type="predicted"/>
<sequence>MVREWPPDELKYLLSLPADQISSALEKASAVAPKAAINSSAVSAGIPLADGATTKLIPNGPRPQDRKVTASGSSLLLWEADQNPSVVPAVNIAEDQMVAAHKPQQALVTASLFGPVSTPSLIPPSGPSLRKPIPLFFRSNSVGPIFTAPTLQSGPNFVLPTQSVPSSVQHLQPAPFSSSTQTSGLGPKKSFLSVAQHTVPTEPFSYGSLSLSGSIPEAIPTIANIFGTLLQVYDATRNKTRLHYARFCVALNIESPPPDHIVVSCGNKCIELNAEFERFPKYCYIKNPILRPAKINKVNKSEKLLFEPTLQKSSPSTQNFSLSDPLTSSIPSTSPPPLVEAPTSDPTSILDPSSSSPPSFLDVGSGNEPDSLELGSRKPNSVLVESSSTDSEPDSPNHSLPLPKFEDDFTVAPNFWHNPNTALPSPSTPLSYTNSSGKKQRVRRSTRQKKKPNREGFIEIY</sequence>
<evidence type="ECO:0000313" key="3">
    <source>
        <dbReference type="Proteomes" id="UP000325081"/>
    </source>
</evidence>
<feature type="compositionally biased region" description="Basic residues" evidence="1">
    <location>
        <begin position="438"/>
        <end position="452"/>
    </location>
</feature>
<comment type="caution">
    <text evidence="2">The sequence shown here is derived from an EMBL/GenBank/DDBJ whole genome shotgun (WGS) entry which is preliminary data.</text>
</comment>